<organism evidence="1 2">
    <name type="scientific">Fischerella thermalis CCMEE 5318</name>
    <dbReference type="NCBI Taxonomy" id="2019666"/>
    <lineage>
        <taxon>Bacteria</taxon>
        <taxon>Bacillati</taxon>
        <taxon>Cyanobacteriota</taxon>
        <taxon>Cyanophyceae</taxon>
        <taxon>Nostocales</taxon>
        <taxon>Hapalosiphonaceae</taxon>
        <taxon>Fischerella</taxon>
    </lineage>
</organism>
<dbReference type="Proteomes" id="UP000235081">
    <property type="component" value="Unassembled WGS sequence"/>
</dbReference>
<evidence type="ECO:0008006" key="3">
    <source>
        <dbReference type="Google" id="ProtNLM"/>
    </source>
</evidence>
<proteinExistence type="predicted"/>
<comment type="caution">
    <text evidence="1">The sequence shown here is derived from an EMBL/GenBank/DDBJ whole genome shotgun (WGS) entry which is preliminary data.</text>
</comment>
<dbReference type="EMBL" id="NMQE01000837">
    <property type="protein sequence ID" value="PMB17234.1"/>
    <property type="molecule type" value="Genomic_DNA"/>
</dbReference>
<reference evidence="1 2" key="1">
    <citation type="submission" date="2017-07" db="EMBL/GenBank/DDBJ databases">
        <title>Genomes of Fischerella (Mastigocladus) sp. strains.</title>
        <authorList>
            <person name="Miller S.R."/>
        </authorList>
    </citation>
    <scope>NUCLEOTIDE SEQUENCE [LARGE SCALE GENOMIC DNA]</scope>
    <source>
        <strain evidence="1 2">CCMEE 5318</strain>
    </source>
</reference>
<dbReference type="AlphaFoldDB" id="A0A2N6L5W1"/>
<evidence type="ECO:0000313" key="2">
    <source>
        <dbReference type="Proteomes" id="UP000235081"/>
    </source>
</evidence>
<dbReference type="InterPro" id="IPR014945">
    <property type="entry name" value="DUF1816"/>
</dbReference>
<protein>
    <recommendedName>
        <fullName evidence="3">DUF1816 domain-containing protein</fullName>
    </recommendedName>
</protein>
<accession>A0A2N6L5W1</accession>
<evidence type="ECO:0000313" key="1">
    <source>
        <dbReference type="EMBL" id="PMB17234.1"/>
    </source>
</evidence>
<dbReference type="Pfam" id="PF08846">
    <property type="entry name" value="DUF1816"/>
    <property type="match status" value="1"/>
</dbReference>
<dbReference type="RefSeq" id="WP_102183465.1">
    <property type="nucleotide sequence ID" value="NZ_NMQE01000837.1"/>
</dbReference>
<gene>
    <name evidence="1" type="ORF">CEN46_24020</name>
</gene>
<name>A0A2N6L5W1_9CYAN</name>
<sequence length="112" mass="13224">MEYLERDFDDEIISKNNFQENSQSFATQEYKPDSFIQEKILDFLEIIGLAWWIEVVTKNPTCTYYFGPFISANKAQIEKNGYVEDLIEEGAIIFHIEIKRCRPQNLTLFAEE</sequence>